<feature type="transmembrane region" description="Helical" evidence="7">
    <location>
        <begin position="168"/>
        <end position="189"/>
    </location>
</feature>
<evidence type="ECO:0000256" key="3">
    <source>
        <dbReference type="ARBA" id="ARBA00022475"/>
    </source>
</evidence>
<dbReference type="EMBL" id="JBHUHO010000049">
    <property type="protein sequence ID" value="MFD2117998.1"/>
    <property type="molecule type" value="Genomic_DNA"/>
</dbReference>
<feature type="transmembrane region" description="Helical" evidence="7">
    <location>
        <begin position="346"/>
        <end position="368"/>
    </location>
</feature>
<accession>A0ABW4YQN2</accession>
<name>A0ABW4YQN2_9BACL</name>
<evidence type="ECO:0000256" key="5">
    <source>
        <dbReference type="ARBA" id="ARBA00022989"/>
    </source>
</evidence>
<keyword evidence="5 7" id="KW-1133">Transmembrane helix</keyword>
<sequence length="396" mass="43093">MGTQKWKRIFIALYTGQFFSLLSSAAVQFSIIWWLTDTTGSPLVLAVAGIAGFLPQALVGPFAGTIVDRYSRKRMMILADMTVAIGSLFLFFMMYFKDLSNVLVILVLVVRSLATAFHMPSMQASVPLLAPEEHLTKVAGWGQMISSITNVAGPAIGMSLLAFSSLKWVLLLDVLGAAIACTILLFIHIPRVARTEEQSTSSFVEEMKEGYYAIVKHPFIFRLTMLMTAVAVLYIPVGTYFPLMVRNHFEKGVVEAGMVEIVFAIGLIVGASLLGILGDRFNKIKTMVVGMMLMGIALFISGVLPPSTFYVFVVLSGVVGLSGPLFSAPFYAYIQTEIEPHLLGRVFSFITSLSLLATPIGLGLAGVFTELTNVALLFSLVGFLVMLNAILTMRVK</sequence>
<gene>
    <name evidence="9" type="ORF">ACFSJH_19990</name>
</gene>
<dbReference type="PROSITE" id="PS50850">
    <property type="entry name" value="MFS"/>
    <property type="match status" value="1"/>
</dbReference>
<dbReference type="Gene3D" id="1.20.1250.20">
    <property type="entry name" value="MFS general substrate transporter like domains"/>
    <property type="match status" value="1"/>
</dbReference>
<feature type="domain" description="Major facilitator superfamily (MFS) profile" evidence="8">
    <location>
        <begin position="9"/>
        <end position="396"/>
    </location>
</feature>
<evidence type="ECO:0000256" key="2">
    <source>
        <dbReference type="ARBA" id="ARBA00022448"/>
    </source>
</evidence>
<dbReference type="SUPFAM" id="SSF103473">
    <property type="entry name" value="MFS general substrate transporter"/>
    <property type="match status" value="1"/>
</dbReference>
<dbReference type="InterPro" id="IPR036259">
    <property type="entry name" value="MFS_trans_sf"/>
</dbReference>
<dbReference type="InterPro" id="IPR011701">
    <property type="entry name" value="MFS"/>
</dbReference>
<dbReference type="PANTHER" id="PTHR23513">
    <property type="entry name" value="INTEGRAL MEMBRANE EFFLUX PROTEIN-RELATED"/>
    <property type="match status" value="1"/>
</dbReference>
<feature type="transmembrane region" description="Helical" evidence="7">
    <location>
        <begin position="219"/>
        <end position="237"/>
    </location>
</feature>
<feature type="transmembrane region" description="Helical" evidence="7">
    <location>
        <begin position="310"/>
        <end position="334"/>
    </location>
</feature>
<dbReference type="Proteomes" id="UP001597362">
    <property type="component" value="Unassembled WGS sequence"/>
</dbReference>
<comment type="caution">
    <text evidence="9">The sequence shown here is derived from an EMBL/GenBank/DDBJ whole genome shotgun (WGS) entry which is preliminary data.</text>
</comment>
<feature type="transmembrane region" description="Helical" evidence="7">
    <location>
        <begin position="42"/>
        <end position="63"/>
    </location>
</feature>
<keyword evidence="3" id="KW-1003">Cell membrane</keyword>
<proteinExistence type="predicted"/>
<feature type="transmembrane region" description="Helical" evidence="7">
    <location>
        <begin position="284"/>
        <end position="304"/>
    </location>
</feature>
<dbReference type="PANTHER" id="PTHR23513:SF6">
    <property type="entry name" value="MAJOR FACILITATOR SUPERFAMILY ASSOCIATED DOMAIN-CONTAINING PROTEIN"/>
    <property type="match status" value="1"/>
</dbReference>
<evidence type="ECO:0000259" key="8">
    <source>
        <dbReference type="PROSITE" id="PS50850"/>
    </source>
</evidence>
<feature type="transmembrane region" description="Helical" evidence="7">
    <location>
        <begin position="12"/>
        <end position="36"/>
    </location>
</feature>
<evidence type="ECO:0000313" key="10">
    <source>
        <dbReference type="Proteomes" id="UP001597362"/>
    </source>
</evidence>
<protein>
    <submittedName>
        <fullName evidence="9">MFS transporter</fullName>
    </submittedName>
</protein>
<keyword evidence="2" id="KW-0813">Transport</keyword>
<dbReference type="RefSeq" id="WP_377775483.1">
    <property type="nucleotide sequence ID" value="NZ_JBHUHO010000049.1"/>
</dbReference>
<evidence type="ECO:0000313" key="9">
    <source>
        <dbReference type="EMBL" id="MFD2117998.1"/>
    </source>
</evidence>
<dbReference type="CDD" id="cd06173">
    <property type="entry name" value="MFS_MefA_like"/>
    <property type="match status" value="1"/>
</dbReference>
<dbReference type="InterPro" id="IPR020846">
    <property type="entry name" value="MFS_dom"/>
</dbReference>
<comment type="subcellular location">
    <subcellularLocation>
        <location evidence="1">Cell membrane</location>
        <topology evidence="1">Multi-pass membrane protein</topology>
    </subcellularLocation>
</comment>
<keyword evidence="10" id="KW-1185">Reference proteome</keyword>
<dbReference type="Pfam" id="PF07690">
    <property type="entry name" value="MFS_1"/>
    <property type="match status" value="1"/>
</dbReference>
<keyword evidence="6 7" id="KW-0472">Membrane</keyword>
<evidence type="ECO:0000256" key="7">
    <source>
        <dbReference type="SAM" id="Phobius"/>
    </source>
</evidence>
<evidence type="ECO:0000256" key="1">
    <source>
        <dbReference type="ARBA" id="ARBA00004651"/>
    </source>
</evidence>
<keyword evidence="4 7" id="KW-0812">Transmembrane</keyword>
<evidence type="ECO:0000256" key="4">
    <source>
        <dbReference type="ARBA" id="ARBA00022692"/>
    </source>
</evidence>
<feature type="transmembrane region" description="Helical" evidence="7">
    <location>
        <begin position="257"/>
        <end position="277"/>
    </location>
</feature>
<organism evidence="9 10">
    <name type="scientific">Paenibacillus yanchengensis</name>
    <dbReference type="NCBI Taxonomy" id="2035833"/>
    <lineage>
        <taxon>Bacteria</taxon>
        <taxon>Bacillati</taxon>
        <taxon>Bacillota</taxon>
        <taxon>Bacilli</taxon>
        <taxon>Bacillales</taxon>
        <taxon>Paenibacillaceae</taxon>
        <taxon>Paenibacillus</taxon>
    </lineage>
</organism>
<feature type="transmembrane region" description="Helical" evidence="7">
    <location>
        <begin position="374"/>
        <end position="393"/>
    </location>
</feature>
<reference evidence="10" key="1">
    <citation type="journal article" date="2019" name="Int. J. Syst. Evol. Microbiol.">
        <title>The Global Catalogue of Microorganisms (GCM) 10K type strain sequencing project: providing services to taxonomists for standard genome sequencing and annotation.</title>
        <authorList>
            <consortium name="The Broad Institute Genomics Platform"/>
            <consortium name="The Broad Institute Genome Sequencing Center for Infectious Disease"/>
            <person name="Wu L."/>
            <person name="Ma J."/>
        </authorList>
    </citation>
    <scope>NUCLEOTIDE SEQUENCE [LARGE SCALE GENOMIC DNA]</scope>
    <source>
        <strain evidence="10">GH52</strain>
    </source>
</reference>
<evidence type="ECO:0000256" key="6">
    <source>
        <dbReference type="ARBA" id="ARBA00023136"/>
    </source>
</evidence>